<comment type="caution">
    <text evidence="1">The sequence shown here is derived from an EMBL/GenBank/DDBJ whole genome shotgun (WGS) entry which is preliminary data.</text>
</comment>
<reference evidence="1" key="1">
    <citation type="submission" date="2022-08" db="EMBL/GenBank/DDBJ databases">
        <authorList>
            <person name="Kim S.-J."/>
        </authorList>
    </citation>
    <scope>NUCLEOTIDE SEQUENCE</scope>
    <source>
        <strain evidence="1">KJ</strain>
    </source>
</reference>
<dbReference type="RefSeq" id="WP_244207473.1">
    <property type="nucleotide sequence ID" value="NZ_JANSLM010000002.1"/>
</dbReference>
<accession>A0AAP5Q717</accession>
<gene>
    <name evidence="1" type="ORF">ParKJ_05245</name>
</gene>
<evidence type="ECO:0000313" key="2">
    <source>
        <dbReference type="Proteomes" id="UP001246473"/>
    </source>
</evidence>
<name>A0AAP5Q717_9BURK</name>
<dbReference type="Proteomes" id="UP001246473">
    <property type="component" value="Unassembled WGS sequence"/>
</dbReference>
<sequence length="169" mass="18849">MTWPLGFPDHKQHIQADYDPMRSADAETLQPSHPDDVNCRFGKLLLMARPKWALISPLVSPTTATFFGIGSASDANILHLQGANLTHPSIESLRDVRIELNTRDLRRLSGKFPGESPVVLNRSCMAEPRIVEVGPPGVRREEGDRLGKFRRRSIRGMSVCNDRAVVSPR</sequence>
<protein>
    <submittedName>
        <fullName evidence="1">Uncharacterized protein</fullName>
    </submittedName>
</protein>
<evidence type="ECO:0000313" key="1">
    <source>
        <dbReference type="EMBL" id="MDT8836807.1"/>
    </source>
</evidence>
<dbReference type="EMBL" id="JANSLM010000002">
    <property type="protein sequence ID" value="MDT8836807.1"/>
    <property type="molecule type" value="Genomic_DNA"/>
</dbReference>
<organism evidence="1 2">
    <name type="scientific">Paraburkholderia fungorum</name>
    <dbReference type="NCBI Taxonomy" id="134537"/>
    <lineage>
        <taxon>Bacteria</taxon>
        <taxon>Pseudomonadati</taxon>
        <taxon>Pseudomonadota</taxon>
        <taxon>Betaproteobacteria</taxon>
        <taxon>Burkholderiales</taxon>
        <taxon>Burkholderiaceae</taxon>
        <taxon>Paraburkholderia</taxon>
    </lineage>
</organism>
<dbReference type="AlphaFoldDB" id="A0AAP5Q717"/>
<proteinExistence type="predicted"/>